<dbReference type="KEGG" id="pmm:PMM2001"/>
<gene>
    <name evidence="1" type="ordered locus">PMM2001</name>
</gene>
<protein>
    <submittedName>
        <fullName evidence="1">Uncharacterized protein</fullName>
    </submittedName>
</protein>
<proteinExistence type="predicted"/>
<accession>A8WIL8</accession>
<reference evidence="1 2" key="1">
    <citation type="journal article" date="2003" name="Nature">
        <title>Genome divergence in two Prochlorococcus ecotypes reflects oceanic niche differentiation.</title>
        <authorList>
            <person name="Rocap G."/>
            <person name="Larimer F.W."/>
            <person name="Lamerdin J.E."/>
            <person name="Malfatti S."/>
            <person name="Chain P."/>
            <person name="Ahlgren N.A."/>
            <person name="Arellano A."/>
            <person name="Coleman M."/>
            <person name="Hauser L."/>
            <person name="Hess W.R."/>
            <person name="Johnson Z.I."/>
            <person name="Land M.L."/>
            <person name="Lindell D."/>
            <person name="Post A.F."/>
            <person name="Regala W."/>
            <person name="Shah M."/>
            <person name="Shaw S.L."/>
            <person name="Steglich C."/>
            <person name="Sullivan M.B."/>
            <person name="Ting C.S."/>
            <person name="Tolonen A."/>
            <person name="Webb E.A."/>
            <person name="Zinser E.R."/>
            <person name="Chisholm S.W."/>
        </authorList>
    </citation>
    <scope>NUCLEOTIDE SEQUENCE [LARGE SCALE GENOMIC DNA]</scope>
    <source>
        <strain evidence="2">CCMP1986 / NIES-2087 / MED4</strain>
    </source>
</reference>
<dbReference type="EMBL" id="BX548174">
    <property type="protein sequence ID" value="CAP16506.1"/>
    <property type="molecule type" value="Genomic_DNA"/>
</dbReference>
<dbReference type="Proteomes" id="UP000001026">
    <property type="component" value="Chromosome"/>
</dbReference>
<organism evidence="1 2">
    <name type="scientific">Prochlorococcus marinus subsp. pastoris (strain CCMP1986 / NIES-2087 / MED4)</name>
    <dbReference type="NCBI Taxonomy" id="59919"/>
    <lineage>
        <taxon>Bacteria</taxon>
        <taxon>Bacillati</taxon>
        <taxon>Cyanobacteriota</taxon>
        <taxon>Cyanophyceae</taxon>
        <taxon>Synechococcales</taxon>
        <taxon>Prochlorococcaceae</taxon>
        <taxon>Prochlorococcus</taxon>
    </lineage>
</organism>
<sequence length="39" mass="4554">MTSKTLARTCNCIHCKQKLEQISRSKVYWDKLISNKLNA</sequence>
<evidence type="ECO:0000313" key="2">
    <source>
        <dbReference type="Proteomes" id="UP000001026"/>
    </source>
</evidence>
<dbReference type="AlphaFoldDB" id="A8WIL8"/>
<name>A8WIL8_PROMP</name>
<evidence type="ECO:0000313" key="1">
    <source>
        <dbReference type="EMBL" id="CAP16506.1"/>
    </source>
</evidence>
<dbReference type="HOGENOM" id="CLU_215929_0_0_3"/>